<dbReference type="EMBL" id="GBHO01044505">
    <property type="protein sequence ID" value="JAF99098.1"/>
    <property type="molecule type" value="Transcribed_RNA"/>
</dbReference>
<feature type="domain" description="C3H1-type" evidence="3">
    <location>
        <begin position="473"/>
        <end position="499"/>
    </location>
</feature>
<name>A0A0A9VTS2_LYGHE</name>
<dbReference type="PANTHER" id="PTHR46156:SF1">
    <property type="entry name" value="ZINC FINGER CCCH DOMAIN-CONTAINING PROTEIN 3"/>
    <property type="match status" value="1"/>
</dbReference>
<feature type="compositionally biased region" description="Basic and acidic residues" evidence="2">
    <location>
        <begin position="618"/>
        <end position="628"/>
    </location>
</feature>
<accession>A0A0A9VTS2</accession>
<reference evidence="5" key="3">
    <citation type="submission" date="2014-09" db="EMBL/GenBank/DDBJ databases">
        <authorList>
            <person name="Magalhaes I.L.F."/>
            <person name="Oliveira U."/>
            <person name="Santos F.R."/>
            <person name="Vidigal T.H.D.A."/>
            <person name="Brescovit A.D."/>
            <person name="Santos A.J."/>
        </authorList>
    </citation>
    <scope>NUCLEOTIDE SEQUENCE</scope>
</reference>
<dbReference type="GO" id="GO:0008270">
    <property type="term" value="F:zinc ion binding"/>
    <property type="evidence" value="ECO:0007669"/>
    <property type="project" value="UniProtKB-KW"/>
</dbReference>
<reference evidence="4" key="1">
    <citation type="journal article" date="2014" name="PLoS ONE">
        <title>Transcriptome-Based Identification of ABC Transporters in the Western Tarnished Plant Bug Lygus hesperus.</title>
        <authorList>
            <person name="Hull J.J."/>
            <person name="Chaney K."/>
            <person name="Geib S.M."/>
            <person name="Fabrick J.A."/>
            <person name="Brent C.S."/>
            <person name="Walsh D."/>
            <person name="Lavine L.C."/>
        </authorList>
    </citation>
    <scope>NUCLEOTIDE SEQUENCE</scope>
</reference>
<dbReference type="Gene3D" id="4.10.1000.10">
    <property type="entry name" value="Zinc finger, CCCH-type"/>
    <property type="match status" value="1"/>
</dbReference>
<proteinExistence type="predicted"/>
<dbReference type="AlphaFoldDB" id="A0A0A9VTS2"/>
<evidence type="ECO:0000256" key="2">
    <source>
        <dbReference type="SAM" id="MobiDB-lite"/>
    </source>
</evidence>
<feature type="zinc finger region" description="C3H1-type" evidence="1">
    <location>
        <begin position="500"/>
        <end position="527"/>
    </location>
</feature>
<dbReference type="PROSITE" id="PS50103">
    <property type="entry name" value="ZF_C3H1"/>
    <property type="match status" value="2"/>
</dbReference>
<organism evidence="4">
    <name type="scientific">Lygus hesperus</name>
    <name type="common">Western plant bug</name>
    <dbReference type="NCBI Taxonomy" id="30085"/>
    <lineage>
        <taxon>Eukaryota</taxon>
        <taxon>Metazoa</taxon>
        <taxon>Ecdysozoa</taxon>
        <taxon>Arthropoda</taxon>
        <taxon>Hexapoda</taxon>
        <taxon>Insecta</taxon>
        <taxon>Pterygota</taxon>
        <taxon>Neoptera</taxon>
        <taxon>Paraneoptera</taxon>
        <taxon>Hemiptera</taxon>
        <taxon>Heteroptera</taxon>
        <taxon>Panheteroptera</taxon>
        <taxon>Cimicomorpha</taxon>
        <taxon>Miridae</taxon>
        <taxon>Mirini</taxon>
        <taxon>Lygus</taxon>
    </lineage>
</organism>
<sequence length="638" mass="71210">MSPNFQVKSGSSTLSLHWYLYDMNNHSAFPPKLQSVSRSSSLKNVHSISNHGSKKILVNPLVAGNNIHYNKGKYTVASSTFGVKVSSGSSGTRCDNVHYNPKFLGKSYVAPKKENVHVNPNYLAATTRYSEAFSNAIHVNPNFLSSAASSTCAQSTYSTAPSYTPCSVQFSNKYKYVRKDDSKDPKLVVSTQQISPEPKSVSKYKLVYSTAPSIKPINSISKSPGIVIKSKYSIRTCQPNAKPTTPVRTSSLTVNRDSKKRISCDFKRISRTKLVRKSVLLSRKHLKRRFSIRTNQRRLIYSKGRKQLFILNNKSVINRSRASSECGSFQSYSSTKIIRKSVLRAQIDSRKLLRKSLNSSVTHVVEVTPIVKSKYKLVRKGFTKKATEDGSPSKRSQSISKVKKRKSIIAKLTSKLRKNNQRCMFYNRFGRCKGKDRGTCNKIHDPLYVSICKKLPFGECTDKSCLLSHDVKPGKMPTCYHYLAGICKRDDCPYLHIKVNPKAPICHSFLQGYCADVLNCMKRHEYVCPVFAEKGTCPKGKSCAHPHKIPTVHSKLLCDDQRPLMAKTQKPKESSPLFIISDTGSDQQTTNMSSADSVNPLKPPSVFTRYFAVPLSSEHDDSADHDTSDALGTVSQVP</sequence>
<reference evidence="4" key="2">
    <citation type="submission" date="2014-07" db="EMBL/GenBank/DDBJ databases">
        <authorList>
            <person name="Hull J."/>
        </authorList>
    </citation>
    <scope>NUCLEOTIDE SEQUENCE</scope>
</reference>
<evidence type="ECO:0000313" key="4">
    <source>
        <dbReference type="EMBL" id="JAF99098.1"/>
    </source>
</evidence>
<dbReference type="SMART" id="SM00356">
    <property type="entry name" value="ZnF_C3H1"/>
    <property type="match status" value="4"/>
</dbReference>
<dbReference type="EMBL" id="GBRD01002535">
    <property type="protein sequence ID" value="JAG63286.1"/>
    <property type="molecule type" value="Transcribed_RNA"/>
</dbReference>
<feature type="zinc finger region" description="C3H1-type" evidence="1">
    <location>
        <begin position="473"/>
        <end position="499"/>
    </location>
</feature>
<evidence type="ECO:0000313" key="5">
    <source>
        <dbReference type="EMBL" id="JAG63286.1"/>
    </source>
</evidence>
<dbReference type="PANTHER" id="PTHR46156">
    <property type="entry name" value="CCCH ZINGC FINGER"/>
    <property type="match status" value="1"/>
</dbReference>
<keyword evidence="1" id="KW-0479">Metal-binding</keyword>
<keyword evidence="1" id="KW-0863">Zinc-finger</keyword>
<feature type="domain" description="C3H1-type" evidence="3">
    <location>
        <begin position="500"/>
        <end position="527"/>
    </location>
</feature>
<feature type="region of interest" description="Disordered" evidence="2">
    <location>
        <begin position="568"/>
        <end position="599"/>
    </location>
</feature>
<evidence type="ECO:0000259" key="3">
    <source>
        <dbReference type="PROSITE" id="PS50103"/>
    </source>
</evidence>
<feature type="compositionally biased region" description="Polar residues" evidence="2">
    <location>
        <begin position="582"/>
        <end position="597"/>
    </location>
</feature>
<evidence type="ECO:0000256" key="1">
    <source>
        <dbReference type="PROSITE-ProRule" id="PRU00723"/>
    </source>
</evidence>
<dbReference type="GO" id="GO:0005634">
    <property type="term" value="C:nucleus"/>
    <property type="evidence" value="ECO:0007669"/>
    <property type="project" value="TreeGrafter"/>
</dbReference>
<dbReference type="InterPro" id="IPR000571">
    <property type="entry name" value="Znf_CCCH"/>
</dbReference>
<feature type="region of interest" description="Disordered" evidence="2">
    <location>
        <begin position="618"/>
        <end position="638"/>
    </location>
</feature>
<gene>
    <name evidence="4" type="ORF">CM83_50568</name>
</gene>
<keyword evidence="1" id="KW-0862">Zinc</keyword>
<protein>
    <submittedName>
        <fullName evidence="4">Zinc finger CCCH domain-containing protein 7</fullName>
    </submittedName>
</protein>